<proteinExistence type="predicted"/>
<dbReference type="GO" id="GO:0016787">
    <property type="term" value="F:hydrolase activity"/>
    <property type="evidence" value="ECO:0007669"/>
    <property type="project" value="UniProtKB-KW"/>
</dbReference>
<feature type="region of interest" description="Disordered" evidence="2">
    <location>
        <begin position="278"/>
        <end position="299"/>
    </location>
</feature>
<dbReference type="EMBL" id="ATDP01000106">
    <property type="protein sequence ID" value="EQB11812.1"/>
    <property type="molecule type" value="Genomic_DNA"/>
</dbReference>
<dbReference type="InterPro" id="IPR029058">
    <property type="entry name" value="AB_hydrolase_fold"/>
</dbReference>
<accession>T0HFN9</accession>
<evidence type="ECO:0000256" key="2">
    <source>
        <dbReference type="SAM" id="MobiDB-lite"/>
    </source>
</evidence>
<organism evidence="4 5">
    <name type="scientific">Sphingobium lactosutens DS20</name>
    <dbReference type="NCBI Taxonomy" id="1331060"/>
    <lineage>
        <taxon>Bacteria</taxon>
        <taxon>Pseudomonadati</taxon>
        <taxon>Pseudomonadota</taxon>
        <taxon>Alphaproteobacteria</taxon>
        <taxon>Sphingomonadales</taxon>
        <taxon>Sphingomonadaceae</taxon>
        <taxon>Sphingobium</taxon>
    </lineage>
</organism>
<keyword evidence="5" id="KW-1185">Reference proteome</keyword>
<dbReference type="Proteomes" id="UP000015531">
    <property type="component" value="Unassembled WGS sequence"/>
</dbReference>
<dbReference type="InterPro" id="IPR050266">
    <property type="entry name" value="AB_hydrolase_sf"/>
</dbReference>
<gene>
    <name evidence="4" type="ORF">RLDS_22040</name>
</gene>
<sequence length="299" mass="33366">MPFIDTPDCSLYYEETGSGVPIIWIHEFAADCRTWEAQVRRFSRDHRCITYNARGYPPSSVPEDGKAYTYVRQRDDLLAIMDALDIEKAHLVGLSMGAYTGLQFAMSYPGRVLSLVFSSGGSGAPKGDREAFKVETYKGADRMLNEGMVAGAHGLAMGATRVQLLNKDPRGWQEFRQQMAEHSALGSALTLKNFQAIRPSLHDFEDELRKLDVPVLLAVGDEDDPVIDANIFLKRTMPRAGLWIHPKTGHGLNLEEPDEFNHRVAAFQIAVERGKWPRRDARANPNQSIFMGDKSEGAP</sequence>
<evidence type="ECO:0000256" key="1">
    <source>
        <dbReference type="ARBA" id="ARBA00022801"/>
    </source>
</evidence>
<comment type="caution">
    <text evidence="4">The sequence shown here is derived from an EMBL/GenBank/DDBJ whole genome shotgun (WGS) entry which is preliminary data.</text>
</comment>
<evidence type="ECO:0000313" key="5">
    <source>
        <dbReference type="Proteomes" id="UP000015531"/>
    </source>
</evidence>
<dbReference type="Pfam" id="PF00561">
    <property type="entry name" value="Abhydrolase_1"/>
    <property type="match status" value="1"/>
</dbReference>
<dbReference type="AlphaFoldDB" id="T0HFN9"/>
<reference evidence="4 5" key="1">
    <citation type="journal article" date="2013" name="Genome Announc.">
        <title>Draft Genome Sequence of Sphingobium lactosutens Strain DS20T, Isolated from a Hexachlorocyclohexane Dumpsite.</title>
        <authorList>
            <person name="Kumar R."/>
            <person name="Dwivedi V."/>
            <person name="Negi V."/>
            <person name="Khurana J.P."/>
            <person name="Lal R."/>
        </authorList>
    </citation>
    <scope>NUCLEOTIDE SEQUENCE [LARGE SCALE GENOMIC DNA]</scope>
    <source>
        <strain evidence="4 5">DS20</strain>
    </source>
</reference>
<feature type="domain" description="AB hydrolase-1" evidence="3">
    <location>
        <begin position="21"/>
        <end position="257"/>
    </location>
</feature>
<dbReference type="eggNOG" id="COG0596">
    <property type="taxonomic scope" value="Bacteria"/>
</dbReference>
<dbReference type="PANTHER" id="PTHR43798">
    <property type="entry name" value="MONOACYLGLYCEROL LIPASE"/>
    <property type="match status" value="1"/>
</dbReference>
<dbReference type="RefSeq" id="WP_021227877.1">
    <property type="nucleotide sequence ID" value="NZ_ATDP01000106.1"/>
</dbReference>
<dbReference type="OrthoDB" id="9779853at2"/>
<evidence type="ECO:0000259" key="3">
    <source>
        <dbReference type="Pfam" id="PF00561"/>
    </source>
</evidence>
<dbReference type="SUPFAM" id="SSF53474">
    <property type="entry name" value="alpha/beta-Hydrolases"/>
    <property type="match status" value="1"/>
</dbReference>
<dbReference type="PATRIC" id="fig|1331060.3.peg.4262"/>
<evidence type="ECO:0000313" key="4">
    <source>
        <dbReference type="EMBL" id="EQB11812.1"/>
    </source>
</evidence>
<dbReference type="GO" id="GO:0016020">
    <property type="term" value="C:membrane"/>
    <property type="evidence" value="ECO:0007669"/>
    <property type="project" value="TreeGrafter"/>
</dbReference>
<name>T0HFN9_9SPHN</name>
<keyword evidence="1" id="KW-0378">Hydrolase</keyword>
<dbReference type="PANTHER" id="PTHR43798:SF31">
    <property type="entry name" value="AB HYDROLASE SUPERFAMILY PROTEIN YCLE"/>
    <property type="match status" value="1"/>
</dbReference>
<dbReference type="InterPro" id="IPR000073">
    <property type="entry name" value="AB_hydrolase_1"/>
</dbReference>
<dbReference type="Gene3D" id="3.40.50.1820">
    <property type="entry name" value="alpha/beta hydrolase"/>
    <property type="match status" value="1"/>
</dbReference>
<protein>
    <recommendedName>
        <fullName evidence="3">AB hydrolase-1 domain-containing protein</fullName>
    </recommendedName>
</protein>